<sequence>MNNPILKKILAIVVGIAVFAILVFGYFAIFGTRAADFEPRDVIVSNIEKNSVRATWATGVDSQGVVEYGTTPTALNFFAPEATKVKTHTIDLTLLSPNTTYYFDIRVGDTKYDNGGVPWTFTTKGAEASVATTPTATPTQATSQPTPIQRLKISDGTNCTETDCAKIKTLFGKGCSTQDYFLCLKKPTTTP</sequence>
<name>A0A2M6YV09_9BACT</name>
<dbReference type="GO" id="GO:0046872">
    <property type="term" value="F:metal ion binding"/>
    <property type="evidence" value="ECO:0007669"/>
    <property type="project" value="InterPro"/>
</dbReference>
<dbReference type="InterPro" id="IPR015914">
    <property type="entry name" value="PAPs_N"/>
</dbReference>
<accession>A0A2M6YV09</accession>
<dbReference type="EMBL" id="PEWY01000039">
    <property type="protein sequence ID" value="PIU37334.1"/>
    <property type="molecule type" value="Genomic_DNA"/>
</dbReference>
<feature type="transmembrane region" description="Helical" evidence="1">
    <location>
        <begin position="9"/>
        <end position="30"/>
    </location>
</feature>
<evidence type="ECO:0000256" key="1">
    <source>
        <dbReference type="SAM" id="Phobius"/>
    </source>
</evidence>
<reference evidence="4" key="1">
    <citation type="submission" date="2017-09" db="EMBL/GenBank/DDBJ databases">
        <title>Depth-based differentiation of microbial function through sediment-hosted aquifers and enrichment of novel symbionts in the deep terrestrial subsurface.</title>
        <authorList>
            <person name="Probst A.J."/>
            <person name="Ladd B."/>
            <person name="Jarett J.K."/>
            <person name="Geller-Mcgrath D.E."/>
            <person name="Sieber C.M.K."/>
            <person name="Emerson J.B."/>
            <person name="Anantharaman K."/>
            <person name="Thomas B.C."/>
            <person name="Malmstrom R."/>
            <person name="Stieglmeier M."/>
            <person name="Klingl A."/>
            <person name="Woyke T."/>
            <person name="Ryan C.M."/>
            <person name="Banfield J.F."/>
        </authorList>
    </citation>
    <scope>NUCLEOTIDE SEQUENCE [LARGE SCALE GENOMIC DNA]</scope>
</reference>
<keyword evidence="1" id="KW-0812">Transmembrane</keyword>
<dbReference type="Pfam" id="PF16656">
    <property type="entry name" value="Pur_ac_phosph_N"/>
    <property type="match status" value="1"/>
</dbReference>
<dbReference type="Proteomes" id="UP000230184">
    <property type="component" value="Unassembled WGS sequence"/>
</dbReference>
<gene>
    <name evidence="3" type="ORF">COT02_01370</name>
</gene>
<protein>
    <recommendedName>
        <fullName evidence="2">Fibronectin type-III domain-containing protein</fullName>
    </recommendedName>
</protein>
<dbReference type="CDD" id="cd00063">
    <property type="entry name" value="FN3"/>
    <property type="match status" value="1"/>
</dbReference>
<keyword evidence="1" id="KW-0472">Membrane</keyword>
<dbReference type="AlphaFoldDB" id="A0A2M6YV09"/>
<dbReference type="InterPro" id="IPR013783">
    <property type="entry name" value="Ig-like_fold"/>
</dbReference>
<proteinExistence type="predicted"/>
<organism evidence="3 4">
    <name type="scientific">Candidatus Roizmanbacteria bacterium CG07_land_8_20_14_0_80_34_15</name>
    <dbReference type="NCBI Taxonomy" id="1974849"/>
    <lineage>
        <taxon>Bacteria</taxon>
        <taxon>Candidatus Roizmaniibacteriota</taxon>
    </lineage>
</organism>
<evidence type="ECO:0000259" key="2">
    <source>
        <dbReference type="PROSITE" id="PS50853"/>
    </source>
</evidence>
<comment type="caution">
    <text evidence="3">The sequence shown here is derived from an EMBL/GenBank/DDBJ whole genome shotgun (WGS) entry which is preliminary data.</text>
</comment>
<dbReference type="PROSITE" id="PS50853">
    <property type="entry name" value="FN3"/>
    <property type="match status" value="1"/>
</dbReference>
<dbReference type="GO" id="GO:0003993">
    <property type="term" value="F:acid phosphatase activity"/>
    <property type="evidence" value="ECO:0007669"/>
    <property type="project" value="InterPro"/>
</dbReference>
<evidence type="ECO:0000313" key="3">
    <source>
        <dbReference type="EMBL" id="PIU37334.1"/>
    </source>
</evidence>
<dbReference type="Gene3D" id="2.60.40.10">
    <property type="entry name" value="Immunoglobulins"/>
    <property type="match status" value="1"/>
</dbReference>
<feature type="domain" description="Fibronectin type-III" evidence="2">
    <location>
        <begin position="38"/>
        <end position="135"/>
    </location>
</feature>
<dbReference type="InterPro" id="IPR008963">
    <property type="entry name" value="Purple_acid_Pase-like_N"/>
</dbReference>
<dbReference type="SUPFAM" id="SSF49363">
    <property type="entry name" value="Purple acid phosphatase, N-terminal domain"/>
    <property type="match status" value="1"/>
</dbReference>
<keyword evidence="1" id="KW-1133">Transmembrane helix</keyword>
<evidence type="ECO:0000313" key="4">
    <source>
        <dbReference type="Proteomes" id="UP000230184"/>
    </source>
</evidence>
<dbReference type="InterPro" id="IPR003961">
    <property type="entry name" value="FN3_dom"/>
</dbReference>